<sequence length="81" mass="9452">MLLLMNEQDLKKVLWDINDASIDSLPTDFVIQRILSYGGLSLLANAMREYGVTRVKQVFEAMKPTSIPERKYYYFKNFLLS</sequence>
<evidence type="ECO:0000313" key="1">
    <source>
        <dbReference type="EMBL" id="OIP66116.1"/>
    </source>
</evidence>
<comment type="caution">
    <text evidence="1">The sequence shown here is derived from an EMBL/GenBank/DDBJ whole genome shotgun (WGS) entry which is preliminary data.</text>
</comment>
<gene>
    <name evidence="1" type="ORF">AUK15_00845</name>
</gene>
<reference evidence="1 2" key="1">
    <citation type="journal article" date="2016" name="Environ. Microbiol.">
        <title>Genomic resolution of a cold subsurface aquifer community provides metabolic insights for novel microbes adapted to high CO concentrations.</title>
        <authorList>
            <person name="Probst A.J."/>
            <person name="Castelle C.J."/>
            <person name="Singh A."/>
            <person name="Brown C.T."/>
            <person name="Anantharaman K."/>
            <person name="Sharon I."/>
            <person name="Hug L.A."/>
            <person name="Burstein D."/>
            <person name="Emerson J.B."/>
            <person name="Thomas B.C."/>
            <person name="Banfield J.F."/>
        </authorList>
    </citation>
    <scope>NUCLEOTIDE SEQUENCE [LARGE SCALE GENOMIC DNA]</scope>
    <source>
        <strain evidence="1">CG2_30_43_9</strain>
    </source>
</reference>
<accession>A0A1J5G187</accession>
<proteinExistence type="predicted"/>
<dbReference type="Proteomes" id="UP000182059">
    <property type="component" value="Unassembled WGS sequence"/>
</dbReference>
<protein>
    <submittedName>
        <fullName evidence="1">Uncharacterized protein</fullName>
    </submittedName>
</protein>
<dbReference type="AlphaFoldDB" id="A0A1J5G187"/>
<name>A0A1J5G187_9BACT</name>
<organism evidence="1 2">
    <name type="scientific">Candidatus Nomurabacteria bacterium CG2_30_43_9</name>
    <dbReference type="NCBI Taxonomy" id="1805283"/>
    <lineage>
        <taxon>Bacteria</taxon>
        <taxon>Candidatus Nomuraibacteriota</taxon>
    </lineage>
</organism>
<evidence type="ECO:0000313" key="2">
    <source>
        <dbReference type="Proteomes" id="UP000182059"/>
    </source>
</evidence>
<dbReference type="EMBL" id="MNYX01000022">
    <property type="protein sequence ID" value="OIP66116.1"/>
    <property type="molecule type" value="Genomic_DNA"/>
</dbReference>